<dbReference type="SUPFAM" id="SSF53474">
    <property type="entry name" value="alpha/beta-Hydrolases"/>
    <property type="match status" value="1"/>
</dbReference>
<dbReference type="Pfam" id="PF03583">
    <property type="entry name" value="LIP"/>
    <property type="match status" value="1"/>
</dbReference>
<feature type="signal peptide" evidence="1">
    <location>
        <begin position="1"/>
        <end position="34"/>
    </location>
</feature>
<keyword evidence="1" id="KW-0732">Signal</keyword>
<keyword evidence="2" id="KW-0378">Hydrolase</keyword>
<evidence type="ECO:0000313" key="2">
    <source>
        <dbReference type="EMBL" id="QBQ98870.1"/>
    </source>
</evidence>
<organism evidence="2 3">
    <name type="scientific">Paraburkholderia pallida</name>
    <dbReference type="NCBI Taxonomy" id="2547399"/>
    <lineage>
        <taxon>Bacteria</taxon>
        <taxon>Pseudomonadati</taxon>
        <taxon>Pseudomonadota</taxon>
        <taxon>Betaproteobacteria</taxon>
        <taxon>Burkholderiales</taxon>
        <taxon>Burkholderiaceae</taxon>
        <taxon>Paraburkholderia</taxon>
    </lineage>
</organism>
<dbReference type="OrthoDB" id="9955at2"/>
<dbReference type="PIRSF" id="PIRSF029171">
    <property type="entry name" value="Esterase_LipA"/>
    <property type="match status" value="1"/>
</dbReference>
<feature type="chain" id="PRO_5020457417" evidence="1">
    <location>
        <begin position="35"/>
        <end position="439"/>
    </location>
</feature>
<dbReference type="PANTHER" id="PTHR34853">
    <property type="match status" value="1"/>
</dbReference>
<reference evidence="2 3" key="1">
    <citation type="submission" date="2019-03" db="EMBL/GenBank/DDBJ databases">
        <title>Paraburkholderia sp. 7MH5, isolated from subtropical forest soil.</title>
        <authorList>
            <person name="Gao Z.-H."/>
            <person name="Qiu L.-H."/>
        </authorList>
    </citation>
    <scope>NUCLEOTIDE SEQUENCE [LARGE SCALE GENOMIC DNA]</scope>
    <source>
        <strain evidence="2 3">7MH5</strain>
    </source>
</reference>
<dbReference type="EMBL" id="CP038149">
    <property type="protein sequence ID" value="QBQ98870.1"/>
    <property type="molecule type" value="Genomic_DNA"/>
</dbReference>
<gene>
    <name evidence="2" type="ORF">E1956_16575</name>
</gene>
<proteinExistence type="predicted"/>
<dbReference type="AlphaFoldDB" id="A0A4P7CSF0"/>
<protein>
    <submittedName>
        <fullName evidence="2">Alpha/beta fold hydrolase</fullName>
    </submittedName>
</protein>
<dbReference type="GO" id="GO:0016042">
    <property type="term" value="P:lipid catabolic process"/>
    <property type="evidence" value="ECO:0007669"/>
    <property type="project" value="InterPro"/>
</dbReference>
<evidence type="ECO:0000313" key="3">
    <source>
        <dbReference type="Proteomes" id="UP000295727"/>
    </source>
</evidence>
<dbReference type="PANTHER" id="PTHR34853:SF1">
    <property type="entry name" value="LIPASE 5"/>
    <property type="match status" value="1"/>
</dbReference>
<dbReference type="InterPro" id="IPR029058">
    <property type="entry name" value="AB_hydrolase_fold"/>
</dbReference>
<dbReference type="InterPro" id="IPR005152">
    <property type="entry name" value="Lipase_secreted"/>
</dbReference>
<name>A0A4P7CSF0_9BURK</name>
<sequence length="439" mass="46137">MKSASLSRPLTHTRAVARLASGAALLCAALLAHAGVRVPAPDPLQGDGRVSAFYTWDADVPASPGVLLRSEPLPATLGLANASRQLRILYSSTDGVGGSTPIAVSGALFIPQGTAPQGGWPIVAWAHGTFGMADICAPSWFGRSWRDVRYLNAWLKAGFAVVATDYQGLGTPGPNPQLNNRSNSYTLLDSVRAALRGVPGLANEVVLVGQSQGGSAVIAAAGYAPRYAPDLNVRATVATGIIYNAPHATLASLAPFKTRFRRDPERVDPTLAYEFYSVLSAQQIDPTLKPEDVLTDAARPLLEQSRISCLASLESDAELAGLTRANTLKPGAQARLQKWWDAYLAYPTLKLNMPVFVGVGADDGLAPAELALAKDACAAGTTVEAHLYEGLEHNGTVNASLNDSLPFVRRVLAGESIAPVCEPHEQAPRAVVGQDDGAH</sequence>
<dbReference type="KEGG" id="ppai:E1956_16575"/>
<dbReference type="GO" id="GO:0004806">
    <property type="term" value="F:triacylglycerol lipase activity"/>
    <property type="evidence" value="ECO:0007669"/>
    <property type="project" value="InterPro"/>
</dbReference>
<dbReference type="Gene3D" id="3.40.50.1820">
    <property type="entry name" value="alpha/beta hydrolase"/>
    <property type="match status" value="2"/>
</dbReference>
<evidence type="ECO:0000256" key="1">
    <source>
        <dbReference type="SAM" id="SignalP"/>
    </source>
</evidence>
<dbReference type="Proteomes" id="UP000295727">
    <property type="component" value="Chromosome 2"/>
</dbReference>
<dbReference type="RefSeq" id="WP_134751079.1">
    <property type="nucleotide sequence ID" value="NZ_CP038149.1"/>
</dbReference>
<accession>A0A4P7CSF0</accession>
<keyword evidence="3" id="KW-1185">Reference proteome</keyword>